<evidence type="ECO:0000313" key="2">
    <source>
        <dbReference type="EMBL" id="AXG67114.1"/>
    </source>
</evidence>
<sequence>MASKERGGAVDNSAKSIRSGGSAGKRVTAPVYNGVQASAVVEAGAASSVCVGLSVAQQIYGRIDSLNSARSQLADTLMALGLYEPAPAKAEDLATQPHNNVLRIINEDLNAALRHANHLVYEAVNGDDERDEMGEDEDVAKEPTGPIMKTQYGRSVYHDSQTAILRLLSIQSQANRLNASMIGVEGPADRREAEVTDSVHACLCNLADHLDDTISTLHRVNADLSTNLLGATL</sequence>
<reference evidence="2 3" key="1">
    <citation type="journal article" date="2018" name="Front. Microbiol.">
        <title>Jumbo Bacteriophages Are Represented Within an Increasing Diversity of Environmental Viruses Infecting the Emerging Phytopathogen, Dickeya solani.</title>
        <authorList>
            <person name="Day A.W."/>
            <person name="Ahn J."/>
            <person name="Salmond G.P.C."/>
        </authorList>
    </citation>
    <scope>NUCLEOTIDE SEQUENCE [LARGE SCALE GENOMIC DNA]</scope>
</reference>
<evidence type="ECO:0000256" key="1">
    <source>
        <dbReference type="SAM" id="MobiDB-lite"/>
    </source>
</evidence>
<proteinExistence type="predicted"/>
<feature type="region of interest" description="Disordered" evidence="1">
    <location>
        <begin position="1"/>
        <end position="25"/>
    </location>
</feature>
<organism evidence="2 3">
    <name type="scientific">Dickeya phage vB_DsoM_AD1</name>
    <dbReference type="NCBI Taxonomy" id="2283029"/>
    <lineage>
        <taxon>Viruses</taxon>
        <taxon>Duplodnaviria</taxon>
        <taxon>Heunggongvirae</taxon>
        <taxon>Uroviricota</taxon>
        <taxon>Caudoviricetes</taxon>
        <taxon>Alexandravirus</taxon>
        <taxon>Alexandravirus AD1</taxon>
    </lineage>
</organism>
<evidence type="ECO:0000313" key="3">
    <source>
        <dbReference type="Proteomes" id="UP000262440"/>
    </source>
</evidence>
<dbReference type="Proteomes" id="UP000262440">
    <property type="component" value="Segment"/>
</dbReference>
<feature type="region of interest" description="Disordered" evidence="1">
    <location>
        <begin position="128"/>
        <end position="147"/>
    </location>
</feature>
<protein>
    <submittedName>
        <fullName evidence="2">Uncharacterized protein</fullName>
    </submittedName>
</protein>
<feature type="compositionally biased region" description="Acidic residues" evidence="1">
    <location>
        <begin position="128"/>
        <end position="139"/>
    </location>
</feature>
<dbReference type="EMBL" id="MH460463">
    <property type="protein sequence ID" value="AXG67114.1"/>
    <property type="molecule type" value="Genomic_DNA"/>
</dbReference>
<accession>A0A384ZXZ9</accession>
<name>A0A384ZXZ9_9CAUD</name>
<gene>
    <name evidence="2" type="ORF">AD1_070</name>
</gene>
<keyword evidence="3" id="KW-1185">Reference proteome</keyword>